<sequence length="78" mass="9541">MDFSLFWCFLSQLTGTGIHVYRYLEPLCNDHRKLRQKITDGRIMTMIDYDGDYDREHGHGRERDRDRDRLRDERDYGL</sequence>
<evidence type="ECO:0000313" key="2">
    <source>
        <dbReference type="EMBL" id="KAJ6775412.1"/>
    </source>
</evidence>
<reference evidence="2" key="2">
    <citation type="journal article" date="2023" name="Int. J. Mol. Sci.">
        <title>De Novo Assembly and Annotation of 11 Diverse Shrub Willow (Salix) Genomes Reveals Novel Gene Organization in Sex-Linked Regions.</title>
        <authorList>
            <person name="Hyden B."/>
            <person name="Feng K."/>
            <person name="Yates T.B."/>
            <person name="Jawdy S."/>
            <person name="Cereghino C."/>
            <person name="Smart L.B."/>
            <person name="Muchero W."/>
        </authorList>
    </citation>
    <scope>NUCLEOTIDE SEQUENCE</scope>
    <source>
        <tissue evidence="2">Shoot tip</tissue>
    </source>
</reference>
<protein>
    <submittedName>
        <fullName evidence="2">Uncharacterized protein</fullName>
    </submittedName>
</protein>
<keyword evidence="3" id="KW-1185">Reference proteome</keyword>
<dbReference type="AlphaFoldDB" id="A0A9Q0WXL9"/>
<reference evidence="2" key="1">
    <citation type="submission" date="2022-11" db="EMBL/GenBank/DDBJ databases">
        <authorList>
            <person name="Hyden B.L."/>
            <person name="Feng K."/>
            <person name="Yates T."/>
            <person name="Jawdy S."/>
            <person name="Smart L.B."/>
            <person name="Muchero W."/>
        </authorList>
    </citation>
    <scope>NUCLEOTIDE SEQUENCE</scope>
    <source>
        <tissue evidence="2">Shoot tip</tissue>
    </source>
</reference>
<evidence type="ECO:0000313" key="3">
    <source>
        <dbReference type="Proteomes" id="UP001151532"/>
    </source>
</evidence>
<name>A0A9Q0WXL9_SALPP</name>
<gene>
    <name evidence="2" type="ORF">OIU79_018557</name>
</gene>
<proteinExistence type="predicted"/>
<evidence type="ECO:0000256" key="1">
    <source>
        <dbReference type="SAM" id="MobiDB-lite"/>
    </source>
</evidence>
<organism evidence="2 3">
    <name type="scientific">Salix purpurea</name>
    <name type="common">Purple osier willow</name>
    <dbReference type="NCBI Taxonomy" id="77065"/>
    <lineage>
        <taxon>Eukaryota</taxon>
        <taxon>Viridiplantae</taxon>
        <taxon>Streptophyta</taxon>
        <taxon>Embryophyta</taxon>
        <taxon>Tracheophyta</taxon>
        <taxon>Spermatophyta</taxon>
        <taxon>Magnoliopsida</taxon>
        <taxon>eudicotyledons</taxon>
        <taxon>Gunneridae</taxon>
        <taxon>Pentapetalae</taxon>
        <taxon>rosids</taxon>
        <taxon>fabids</taxon>
        <taxon>Malpighiales</taxon>
        <taxon>Salicaceae</taxon>
        <taxon>Saliceae</taxon>
        <taxon>Salix</taxon>
    </lineage>
</organism>
<feature type="compositionally biased region" description="Basic and acidic residues" evidence="1">
    <location>
        <begin position="52"/>
        <end position="78"/>
    </location>
</feature>
<comment type="caution">
    <text evidence="2">The sequence shown here is derived from an EMBL/GenBank/DDBJ whole genome shotgun (WGS) entry which is preliminary data.</text>
</comment>
<feature type="region of interest" description="Disordered" evidence="1">
    <location>
        <begin position="50"/>
        <end position="78"/>
    </location>
</feature>
<accession>A0A9Q0WXL9</accession>
<dbReference type="Proteomes" id="UP001151532">
    <property type="component" value="Chromosome 5"/>
</dbReference>
<dbReference type="EMBL" id="JAPFFK010000002">
    <property type="protein sequence ID" value="KAJ6775412.1"/>
    <property type="molecule type" value="Genomic_DNA"/>
</dbReference>